<dbReference type="Gramene" id="PVH63055">
    <property type="protein sequence ID" value="PVH63055"/>
    <property type="gene ID" value="PAHAL_3G463600"/>
</dbReference>
<gene>
    <name evidence="2" type="ORF">PAHAL_3G463600</name>
</gene>
<dbReference type="Proteomes" id="UP000243499">
    <property type="component" value="Chromosome 3"/>
</dbReference>
<dbReference type="EMBL" id="CM008048">
    <property type="protein sequence ID" value="PVH63055.1"/>
    <property type="molecule type" value="Genomic_DNA"/>
</dbReference>
<name>A0A2T8KLJ2_9POAL</name>
<reference evidence="2" key="1">
    <citation type="submission" date="2018-04" db="EMBL/GenBank/DDBJ databases">
        <title>WGS assembly of Panicum hallii.</title>
        <authorList>
            <person name="Lovell J."/>
            <person name="Jenkins J."/>
            <person name="Lowry D."/>
            <person name="Mamidi S."/>
            <person name="Sreedasyam A."/>
            <person name="Weng X."/>
            <person name="Barry K."/>
            <person name="Bonette J."/>
            <person name="Campitelli B."/>
            <person name="Daum C."/>
            <person name="Gordon S."/>
            <person name="Gould B."/>
            <person name="Lipzen A."/>
            <person name="Macqueen A."/>
            <person name="Palacio-Mejia J."/>
            <person name="Plott C."/>
            <person name="Shakirov E."/>
            <person name="Shu S."/>
            <person name="Yoshinaga Y."/>
            <person name="Zane M."/>
            <person name="Rokhsar D."/>
            <person name="Grimwood J."/>
            <person name="Schmutz J."/>
            <person name="Juenger T."/>
        </authorList>
    </citation>
    <scope>NUCLEOTIDE SEQUENCE [LARGE SCALE GENOMIC DNA]</scope>
    <source>
        <strain evidence="2">FIL2</strain>
    </source>
</reference>
<accession>A0A2T8KLJ2</accession>
<evidence type="ECO:0000313" key="2">
    <source>
        <dbReference type="EMBL" id="PVH63055.1"/>
    </source>
</evidence>
<feature type="compositionally biased region" description="Polar residues" evidence="1">
    <location>
        <begin position="76"/>
        <end position="87"/>
    </location>
</feature>
<feature type="compositionally biased region" description="Polar residues" evidence="1">
    <location>
        <begin position="20"/>
        <end position="30"/>
    </location>
</feature>
<feature type="region of interest" description="Disordered" evidence="1">
    <location>
        <begin position="1"/>
        <end position="94"/>
    </location>
</feature>
<evidence type="ECO:0000256" key="1">
    <source>
        <dbReference type="SAM" id="MobiDB-lite"/>
    </source>
</evidence>
<proteinExistence type="predicted"/>
<sequence>MAASLQFPTPPAPQARSGEEQQLQQDNTPPWITPPREKNRDHPSQQTAHEPRRKKDPIFIHPQHWSQQTKREQRSSSRGGASPTKSSADPLLLF</sequence>
<dbReference type="AlphaFoldDB" id="A0A2T8KLJ2"/>
<protein>
    <submittedName>
        <fullName evidence="2">Uncharacterized protein</fullName>
    </submittedName>
</protein>
<organism evidence="2">
    <name type="scientific">Panicum hallii</name>
    <dbReference type="NCBI Taxonomy" id="206008"/>
    <lineage>
        <taxon>Eukaryota</taxon>
        <taxon>Viridiplantae</taxon>
        <taxon>Streptophyta</taxon>
        <taxon>Embryophyta</taxon>
        <taxon>Tracheophyta</taxon>
        <taxon>Spermatophyta</taxon>
        <taxon>Magnoliopsida</taxon>
        <taxon>Liliopsida</taxon>
        <taxon>Poales</taxon>
        <taxon>Poaceae</taxon>
        <taxon>PACMAD clade</taxon>
        <taxon>Panicoideae</taxon>
        <taxon>Panicodae</taxon>
        <taxon>Paniceae</taxon>
        <taxon>Panicinae</taxon>
        <taxon>Panicum</taxon>
        <taxon>Panicum sect. Panicum</taxon>
    </lineage>
</organism>